<protein>
    <submittedName>
        <fullName evidence="1">Uncharacterized protein</fullName>
    </submittedName>
</protein>
<evidence type="ECO:0000313" key="2">
    <source>
        <dbReference type="Proteomes" id="UP000237105"/>
    </source>
</evidence>
<accession>A0A2P5CUZ4</accession>
<proteinExistence type="predicted"/>
<organism evidence="1 2">
    <name type="scientific">Parasponia andersonii</name>
    <name type="common">Sponia andersonii</name>
    <dbReference type="NCBI Taxonomy" id="3476"/>
    <lineage>
        <taxon>Eukaryota</taxon>
        <taxon>Viridiplantae</taxon>
        <taxon>Streptophyta</taxon>
        <taxon>Embryophyta</taxon>
        <taxon>Tracheophyta</taxon>
        <taxon>Spermatophyta</taxon>
        <taxon>Magnoliopsida</taxon>
        <taxon>eudicotyledons</taxon>
        <taxon>Gunneridae</taxon>
        <taxon>Pentapetalae</taxon>
        <taxon>rosids</taxon>
        <taxon>fabids</taxon>
        <taxon>Rosales</taxon>
        <taxon>Cannabaceae</taxon>
        <taxon>Parasponia</taxon>
    </lineage>
</organism>
<comment type="caution">
    <text evidence="1">The sequence shown here is derived from an EMBL/GenBank/DDBJ whole genome shotgun (WGS) entry which is preliminary data.</text>
</comment>
<dbReference type="OrthoDB" id="10406811at2759"/>
<name>A0A2P5CUZ4_PARAD</name>
<gene>
    <name evidence="1" type="ORF">PanWU01x14_122410</name>
</gene>
<dbReference type="Proteomes" id="UP000237105">
    <property type="component" value="Unassembled WGS sequence"/>
</dbReference>
<dbReference type="AlphaFoldDB" id="A0A2P5CUZ4"/>
<evidence type="ECO:0000313" key="1">
    <source>
        <dbReference type="EMBL" id="PON64766.1"/>
    </source>
</evidence>
<dbReference type="EMBL" id="JXTB01000093">
    <property type="protein sequence ID" value="PON64766.1"/>
    <property type="molecule type" value="Genomic_DNA"/>
</dbReference>
<sequence length="105" mass="12242">MKSPLCTTLLIDGPSPSELKLDEAEDEQERGIRRPFVIIKDDEVYEYGMSCFRCKNGELLRARDHDTIESIELDESTNKWLGRIKTNKERKEADEEVKKRVSRVL</sequence>
<keyword evidence="2" id="KW-1185">Reference proteome</keyword>
<reference evidence="2" key="1">
    <citation type="submission" date="2016-06" db="EMBL/GenBank/DDBJ databases">
        <title>Parallel loss of symbiosis genes in relatives of nitrogen-fixing non-legume Parasponia.</title>
        <authorList>
            <person name="Van Velzen R."/>
            <person name="Holmer R."/>
            <person name="Bu F."/>
            <person name="Rutten L."/>
            <person name="Van Zeijl A."/>
            <person name="Liu W."/>
            <person name="Santuari L."/>
            <person name="Cao Q."/>
            <person name="Sharma T."/>
            <person name="Shen D."/>
            <person name="Roswanjaya Y."/>
            <person name="Wardhani T."/>
            <person name="Kalhor M.S."/>
            <person name="Jansen J."/>
            <person name="Van den Hoogen J."/>
            <person name="Gungor B."/>
            <person name="Hartog M."/>
            <person name="Hontelez J."/>
            <person name="Verver J."/>
            <person name="Yang W.-C."/>
            <person name="Schijlen E."/>
            <person name="Repin R."/>
            <person name="Schilthuizen M."/>
            <person name="Schranz E."/>
            <person name="Heidstra R."/>
            <person name="Miyata K."/>
            <person name="Fedorova E."/>
            <person name="Kohlen W."/>
            <person name="Bisseling T."/>
            <person name="Smit S."/>
            <person name="Geurts R."/>
        </authorList>
    </citation>
    <scope>NUCLEOTIDE SEQUENCE [LARGE SCALE GENOMIC DNA]</scope>
    <source>
        <strain evidence="2">cv. WU1-14</strain>
    </source>
</reference>